<dbReference type="InterPro" id="IPR037493">
    <property type="entry name" value="ExoIII-like"/>
</dbReference>
<evidence type="ECO:0000256" key="1">
    <source>
        <dbReference type="ARBA" id="ARBA00007092"/>
    </source>
</evidence>
<feature type="binding site" evidence="6">
    <location>
        <position position="167"/>
    </location>
    <ligand>
        <name>Mg(2+)</name>
        <dbReference type="ChEBI" id="CHEBI:18420"/>
        <label>1</label>
    </ligand>
</feature>
<feature type="active site" evidence="5">
    <location>
        <position position="127"/>
    </location>
</feature>
<name>A0A917B110_9MICO</name>
<feature type="active site" description="Proton acceptor" evidence="5">
    <location>
        <position position="285"/>
    </location>
</feature>
<comment type="caution">
    <text evidence="9">The sequence shown here is derived from an EMBL/GenBank/DDBJ whole genome shotgun (WGS) entry which is preliminary data.</text>
</comment>
<dbReference type="Gene3D" id="3.60.10.10">
    <property type="entry name" value="Endonuclease/exonuclease/phosphatase"/>
    <property type="match status" value="1"/>
</dbReference>
<dbReference type="InterPro" id="IPR004808">
    <property type="entry name" value="AP_endonuc_1"/>
</dbReference>
<protein>
    <submittedName>
        <fullName evidence="9">Exodeoxyribonuclease III</fullName>
    </submittedName>
</protein>
<keyword evidence="10" id="KW-1185">Reference proteome</keyword>
<organism evidence="9 10">
    <name type="scientific">Subtercola lobariae</name>
    <dbReference type="NCBI Taxonomy" id="1588641"/>
    <lineage>
        <taxon>Bacteria</taxon>
        <taxon>Bacillati</taxon>
        <taxon>Actinomycetota</taxon>
        <taxon>Actinomycetes</taxon>
        <taxon>Micrococcales</taxon>
        <taxon>Microbacteriaceae</taxon>
        <taxon>Subtercola</taxon>
    </lineage>
</organism>
<feature type="binding site" evidence="6">
    <location>
        <position position="284"/>
    </location>
    <ligand>
        <name>Mg(2+)</name>
        <dbReference type="ChEBI" id="CHEBI:18420"/>
        <label>1</label>
    </ligand>
</feature>
<dbReference type="SUPFAM" id="SSF56219">
    <property type="entry name" value="DNase I-like"/>
    <property type="match status" value="1"/>
</dbReference>
<dbReference type="EMBL" id="BMGP01000001">
    <property type="protein sequence ID" value="GGF13495.1"/>
    <property type="molecule type" value="Genomic_DNA"/>
</dbReference>
<keyword evidence="2 6" id="KW-0479">Metal-binding</keyword>
<dbReference type="GO" id="GO:0008311">
    <property type="term" value="F:double-stranded DNA 3'-5' DNA exonuclease activity"/>
    <property type="evidence" value="ECO:0007669"/>
    <property type="project" value="InterPro"/>
</dbReference>
<feature type="site" description="Transition state stabilizer" evidence="7">
    <location>
        <position position="169"/>
    </location>
</feature>
<proteinExistence type="inferred from homology"/>
<evidence type="ECO:0000256" key="7">
    <source>
        <dbReference type="PIRSR" id="PIRSR604808-3"/>
    </source>
</evidence>
<dbReference type="Proteomes" id="UP000598775">
    <property type="component" value="Unassembled WGS sequence"/>
</dbReference>
<evidence type="ECO:0000256" key="3">
    <source>
        <dbReference type="ARBA" id="ARBA00022801"/>
    </source>
</evidence>
<dbReference type="AlphaFoldDB" id="A0A917B110"/>
<comment type="similarity">
    <text evidence="1">Belongs to the DNA repair enzymes AP/ExoA family.</text>
</comment>
<keyword evidence="6" id="KW-0464">Manganese</keyword>
<evidence type="ECO:0000313" key="10">
    <source>
        <dbReference type="Proteomes" id="UP000598775"/>
    </source>
</evidence>
<evidence type="ECO:0000313" key="9">
    <source>
        <dbReference type="EMBL" id="GGF13495.1"/>
    </source>
</evidence>
<feature type="domain" description="Endonuclease/exonuclease/phosphatase" evidence="8">
    <location>
        <begin position="21"/>
        <end position="285"/>
    </location>
</feature>
<evidence type="ECO:0000259" key="8">
    <source>
        <dbReference type="Pfam" id="PF03372"/>
    </source>
</evidence>
<dbReference type="Pfam" id="PF03372">
    <property type="entry name" value="Exo_endo_phos"/>
    <property type="match status" value="1"/>
</dbReference>
<feature type="site" description="Interaction with DNA substrate" evidence="7">
    <location>
        <position position="285"/>
    </location>
</feature>
<evidence type="ECO:0000256" key="2">
    <source>
        <dbReference type="ARBA" id="ARBA00022723"/>
    </source>
</evidence>
<sequence length="294" mass="31922">MSARAGTVAGMVSGSKNLRIASVNVNGVRAAFRKGMGGWLDARGVDILALQEVRASTEDLEALLGPEWSILHDAATAKGRAGVAIASRDKASIHRVTIGDEEFDSAGRWLEADYEVNGQIVTVVSAYVHSGDDGTPKQVEKYKFLDGMTVRLPEIKAHSSLAVVVGDLNVGHKPLDIKNWKGNVKRAGFLPRERAYFDRFFGEAGATVEGVDGSTGPGLGWVDIGRRSAGEVDGPYTWWSWRGQAFDNDTGWRIDYQMATAALADRVVNYSVDRAASHDERWSDHTPVVVDYSI</sequence>
<keyword evidence="4 6" id="KW-0460">Magnesium</keyword>
<dbReference type="NCBIfam" id="TIGR00633">
    <property type="entry name" value="xth"/>
    <property type="match status" value="1"/>
</dbReference>
<feature type="binding site" evidence="6">
    <location>
        <position position="169"/>
    </location>
    <ligand>
        <name>Mg(2+)</name>
        <dbReference type="ChEBI" id="CHEBI:18420"/>
        <label>1</label>
    </ligand>
</feature>
<dbReference type="PANTHER" id="PTHR43250">
    <property type="entry name" value="EXODEOXYRIBONUCLEASE III"/>
    <property type="match status" value="1"/>
</dbReference>
<evidence type="ECO:0000256" key="6">
    <source>
        <dbReference type="PIRSR" id="PIRSR604808-2"/>
    </source>
</evidence>
<feature type="binding site" evidence="6">
    <location>
        <position position="52"/>
    </location>
    <ligand>
        <name>Mg(2+)</name>
        <dbReference type="ChEBI" id="CHEBI:18420"/>
        <label>1</label>
    </ligand>
</feature>
<evidence type="ECO:0000256" key="5">
    <source>
        <dbReference type="PIRSR" id="PIRSR604808-1"/>
    </source>
</evidence>
<gene>
    <name evidence="9" type="ORF">GCM10011399_04220</name>
</gene>
<comment type="cofactor">
    <cofactor evidence="6">
        <name>Mg(2+)</name>
        <dbReference type="ChEBI" id="CHEBI:18420"/>
    </cofactor>
    <cofactor evidence="6">
        <name>Mn(2+)</name>
        <dbReference type="ChEBI" id="CHEBI:29035"/>
    </cofactor>
    <text evidence="6">Probably binds two magnesium or manganese ions per subunit.</text>
</comment>
<reference evidence="9 10" key="1">
    <citation type="journal article" date="2014" name="Int. J. Syst. Evol. Microbiol.">
        <title>Complete genome sequence of Corynebacterium casei LMG S-19264T (=DSM 44701T), isolated from a smear-ripened cheese.</title>
        <authorList>
            <consortium name="US DOE Joint Genome Institute (JGI-PGF)"/>
            <person name="Walter F."/>
            <person name="Albersmeier A."/>
            <person name="Kalinowski J."/>
            <person name="Ruckert C."/>
        </authorList>
    </citation>
    <scope>NUCLEOTIDE SEQUENCE [LARGE SCALE GENOMIC DNA]</scope>
    <source>
        <strain evidence="9 10">CGMCC 1.12976</strain>
    </source>
</reference>
<feature type="active site" description="Proton donor/acceptor" evidence="5">
    <location>
        <position position="167"/>
    </location>
</feature>
<dbReference type="GO" id="GO:0046872">
    <property type="term" value="F:metal ion binding"/>
    <property type="evidence" value="ECO:0007669"/>
    <property type="project" value="UniProtKB-KW"/>
</dbReference>
<feature type="binding site" evidence="6">
    <location>
        <position position="24"/>
    </location>
    <ligand>
        <name>Mg(2+)</name>
        <dbReference type="ChEBI" id="CHEBI:18420"/>
        <label>1</label>
    </ligand>
</feature>
<dbReference type="GO" id="GO:0006281">
    <property type="term" value="P:DNA repair"/>
    <property type="evidence" value="ECO:0007669"/>
    <property type="project" value="InterPro"/>
</dbReference>
<dbReference type="PANTHER" id="PTHR43250:SF2">
    <property type="entry name" value="EXODEOXYRIBONUCLEASE III"/>
    <property type="match status" value="1"/>
</dbReference>
<evidence type="ECO:0000256" key="4">
    <source>
        <dbReference type="ARBA" id="ARBA00022842"/>
    </source>
</evidence>
<feature type="site" description="Important for catalytic activity" evidence="7">
    <location>
        <position position="255"/>
    </location>
</feature>
<accession>A0A917B110</accession>
<dbReference type="InterPro" id="IPR036691">
    <property type="entry name" value="Endo/exonu/phosph_ase_sf"/>
</dbReference>
<feature type="binding site" evidence="6">
    <location>
        <position position="285"/>
    </location>
    <ligand>
        <name>Mg(2+)</name>
        <dbReference type="ChEBI" id="CHEBI:18420"/>
        <label>1</label>
    </ligand>
</feature>
<dbReference type="InterPro" id="IPR005135">
    <property type="entry name" value="Endo/exonuclease/phosphatase"/>
</dbReference>
<keyword evidence="3" id="KW-0378">Hydrolase</keyword>
<dbReference type="PROSITE" id="PS51435">
    <property type="entry name" value="AP_NUCLEASE_F1_4"/>
    <property type="match status" value="1"/>
</dbReference>